<gene>
    <name evidence="6" type="ORF">GCM10023167_23310</name>
</gene>
<dbReference type="Gene3D" id="3.30.360.10">
    <property type="entry name" value="Dihydrodipicolinate Reductase, domain 2"/>
    <property type="match status" value="1"/>
</dbReference>
<dbReference type="InterPro" id="IPR036291">
    <property type="entry name" value="NAD(P)-bd_dom_sf"/>
</dbReference>
<comment type="similarity">
    <text evidence="1 3">Belongs to the glyceraldehyde-3-phosphate dehydrogenase family.</text>
</comment>
<evidence type="ECO:0000313" key="7">
    <source>
        <dbReference type="Proteomes" id="UP001500642"/>
    </source>
</evidence>
<keyword evidence="7" id="KW-1185">Reference proteome</keyword>
<comment type="caution">
    <text evidence="6">The sequence shown here is derived from an EMBL/GenBank/DDBJ whole genome shotgun (WGS) entry which is preliminary data.</text>
</comment>
<evidence type="ECO:0000256" key="1">
    <source>
        <dbReference type="ARBA" id="ARBA00007406"/>
    </source>
</evidence>
<evidence type="ECO:0000256" key="3">
    <source>
        <dbReference type="RuleBase" id="RU000397"/>
    </source>
</evidence>
<dbReference type="PRINTS" id="PR00078">
    <property type="entry name" value="G3PDHDRGNASE"/>
</dbReference>
<accession>A0ABP8JPP7</accession>
<keyword evidence="2 4" id="KW-0560">Oxidoreductase</keyword>
<dbReference type="SMART" id="SM00846">
    <property type="entry name" value="Gp_dh_N"/>
    <property type="match status" value="1"/>
</dbReference>
<dbReference type="PANTHER" id="PTHR43454:SF1">
    <property type="entry name" value="GLYCERALDEHYDE 3-PHOSPHATE DEHYDROGENASE NAD(P) BINDING DOMAIN-CONTAINING PROTEIN"/>
    <property type="match status" value="1"/>
</dbReference>
<dbReference type="InterPro" id="IPR020830">
    <property type="entry name" value="GlycerAld_3-P_DH_AS"/>
</dbReference>
<dbReference type="InterPro" id="IPR020831">
    <property type="entry name" value="GlycerAld/Erythrose_P_DH"/>
</dbReference>
<dbReference type="CDD" id="cd18126">
    <property type="entry name" value="GAPDH_I_C"/>
    <property type="match status" value="1"/>
</dbReference>
<dbReference type="EC" id="1.2.1.-" evidence="4"/>
<dbReference type="Proteomes" id="UP001500642">
    <property type="component" value="Unassembled WGS sequence"/>
</dbReference>
<dbReference type="Pfam" id="PF00044">
    <property type="entry name" value="Gp_dh_N"/>
    <property type="match status" value="1"/>
</dbReference>
<dbReference type="EMBL" id="BAABGL010000018">
    <property type="protein sequence ID" value="GAA4393860.1"/>
    <property type="molecule type" value="Genomic_DNA"/>
</dbReference>
<dbReference type="CDD" id="cd05214">
    <property type="entry name" value="GAPDH_I_N"/>
    <property type="match status" value="1"/>
</dbReference>
<dbReference type="InterPro" id="IPR020828">
    <property type="entry name" value="GlycerAld_3-P_DH_NAD(P)-bd"/>
</dbReference>
<dbReference type="Pfam" id="PF02800">
    <property type="entry name" value="Gp_dh_C"/>
    <property type="match status" value="1"/>
</dbReference>
<protein>
    <recommendedName>
        <fullName evidence="4">Glyceraldehyde-3-phosphate dehydrogenase</fullName>
        <ecNumber evidence="4">1.2.1.-</ecNumber>
    </recommendedName>
</protein>
<dbReference type="PANTHER" id="PTHR43454">
    <property type="entry name" value="GLYCERALDEHYDE-3-PHOSPHATE DEHYDROGENASE"/>
    <property type="match status" value="1"/>
</dbReference>
<dbReference type="SUPFAM" id="SSF51735">
    <property type="entry name" value="NAD(P)-binding Rossmann-fold domains"/>
    <property type="match status" value="1"/>
</dbReference>
<proteinExistence type="inferred from homology"/>
<name>A0ABP8JPP7_9MICO</name>
<dbReference type="InterPro" id="IPR006424">
    <property type="entry name" value="Glyceraldehyde-3-P_DH_1"/>
</dbReference>
<dbReference type="NCBIfam" id="NF006139">
    <property type="entry name" value="PRK08289.1"/>
    <property type="match status" value="1"/>
</dbReference>
<dbReference type="RefSeq" id="WP_345032282.1">
    <property type="nucleotide sequence ID" value="NZ_BAABGL010000018.1"/>
</dbReference>
<feature type="domain" description="Glyceraldehyde 3-phosphate dehydrogenase NAD(P) binding" evidence="5">
    <location>
        <begin position="129"/>
        <end position="289"/>
    </location>
</feature>
<evidence type="ECO:0000259" key="5">
    <source>
        <dbReference type="SMART" id="SM00846"/>
    </source>
</evidence>
<reference evidence="7" key="1">
    <citation type="journal article" date="2019" name="Int. J. Syst. Evol. Microbiol.">
        <title>The Global Catalogue of Microorganisms (GCM) 10K type strain sequencing project: providing services to taxonomists for standard genome sequencing and annotation.</title>
        <authorList>
            <consortium name="The Broad Institute Genomics Platform"/>
            <consortium name="The Broad Institute Genome Sequencing Center for Infectious Disease"/>
            <person name="Wu L."/>
            <person name="Ma J."/>
        </authorList>
    </citation>
    <scope>NUCLEOTIDE SEQUENCE [LARGE SCALE GENOMIC DNA]</scope>
    <source>
        <strain evidence="7">JCM 17808</strain>
    </source>
</reference>
<dbReference type="SUPFAM" id="SSF55347">
    <property type="entry name" value="Glyceraldehyde-3-phosphate dehydrogenase-like, C-terminal domain"/>
    <property type="match status" value="1"/>
</dbReference>
<dbReference type="Gene3D" id="3.40.50.720">
    <property type="entry name" value="NAD(P)-binding Rossmann-like Domain"/>
    <property type="match status" value="1"/>
</dbReference>
<sequence length="480" mass="51846">MTDQTTAKMQEWATKQDAAERMIPVVGRLYRNNDVLLTVYGRSLLNKSVNGIIKAHRYARHFDGTDLDVEQTLAIVEGLESLNLGSCGIDLGRLAAAHREAGDTDLTAFLREQLGDAIGGAAEDEPAPRDVVLYGFGRIGRLLARILIDRAGGTGMRMRAVVVRRGGDNDIVKRASLLRRDSVHGKFDGTIVVDQEKNTILANGVLIQVIYSDDPSSVDYTQYGITDAIIVDNTGKWRDEAGLRKHLACPGASKVLLTAPGKGDVKNIVYGVNNADILPEDTVVSAASCTTNAITPVLKALNDEFGVRNGHVETVHSFTNDQNLIDNFHKGERRGRAAGLNMVLTETGAAKAVAKALPELAGKLSGNAIRVPTPNVSMAILNLNLARETTVEELNTFLRETSLHSPLRNQVDYMASPEVVSSDFVGSKRAGVVDGLATIVDGDRVVVYVWYDNEFGYSCQVVRCIADMAGVDTPSYPARA</sequence>
<dbReference type="PROSITE" id="PS00071">
    <property type="entry name" value="GAPDH"/>
    <property type="match status" value="1"/>
</dbReference>
<evidence type="ECO:0000256" key="4">
    <source>
        <dbReference type="RuleBase" id="RU361160"/>
    </source>
</evidence>
<dbReference type="InterPro" id="IPR020829">
    <property type="entry name" value="GlycerAld_3-P_DH_cat"/>
</dbReference>
<evidence type="ECO:0000256" key="2">
    <source>
        <dbReference type="ARBA" id="ARBA00023002"/>
    </source>
</evidence>
<dbReference type="NCBIfam" id="TIGR01534">
    <property type="entry name" value="GAPDH-I"/>
    <property type="match status" value="1"/>
</dbReference>
<evidence type="ECO:0000313" key="6">
    <source>
        <dbReference type="EMBL" id="GAA4393860.1"/>
    </source>
</evidence>
<organism evidence="6 7">
    <name type="scientific">Brevibacterium pityocampae</name>
    <dbReference type="NCBI Taxonomy" id="506594"/>
    <lineage>
        <taxon>Bacteria</taxon>
        <taxon>Bacillati</taxon>
        <taxon>Actinomycetota</taxon>
        <taxon>Actinomycetes</taxon>
        <taxon>Micrococcales</taxon>
        <taxon>Brevibacteriaceae</taxon>
        <taxon>Brevibacterium</taxon>
    </lineage>
</organism>